<feature type="domain" description="HTH cro/C1-type" evidence="1">
    <location>
        <begin position="15"/>
        <end position="69"/>
    </location>
</feature>
<dbReference type="InterPro" id="IPR010982">
    <property type="entry name" value="Lambda_DNA-bd_dom_sf"/>
</dbReference>
<dbReference type="Proteomes" id="UP000002432">
    <property type="component" value="Chromosome"/>
</dbReference>
<dbReference type="OrthoDB" id="123213at2"/>
<organism evidence="2 3">
    <name type="scientific">Koribacter versatilis (strain Ellin345)</name>
    <dbReference type="NCBI Taxonomy" id="204669"/>
    <lineage>
        <taxon>Bacteria</taxon>
        <taxon>Pseudomonadati</taxon>
        <taxon>Acidobacteriota</taxon>
        <taxon>Terriglobia</taxon>
        <taxon>Terriglobales</taxon>
        <taxon>Candidatus Korobacteraceae</taxon>
        <taxon>Candidatus Korobacter</taxon>
    </lineage>
</organism>
<dbReference type="HOGENOM" id="CLU_066192_47_2_0"/>
<keyword evidence="3" id="KW-1185">Reference proteome</keyword>
<evidence type="ECO:0000313" key="2">
    <source>
        <dbReference type="EMBL" id="ABF39160.1"/>
    </source>
</evidence>
<accession>Q1IVE0</accession>
<dbReference type="InterPro" id="IPR001387">
    <property type="entry name" value="Cro/C1-type_HTH"/>
</dbReference>
<reference evidence="2 3" key="1">
    <citation type="journal article" date="2009" name="Appl. Environ. Microbiol.">
        <title>Three genomes from the phylum Acidobacteria provide insight into the lifestyles of these microorganisms in soils.</title>
        <authorList>
            <person name="Ward N.L."/>
            <person name="Challacombe J.F."/>
            <person name="Janssen P.H."/>
            <person name="Henrissat B."/>
            <person name="Coutinho P.M."/>
            <person name="Wu M."/>
            <person name="Xie G."/>
            <person name="Haft D.H."/>
            <person name="Sait M."/>
            <person name="Badger J."/>
            <person name="Barabote R.D."/>
            <person name="Bradley B."/>
            <person name="Brettin T.S."/>
            <person name="Brinkac L.M."/>
            <person name="Bruce D."/>
            <person name="Creasy T."/>
            <person name="Daugherty S.C."/>
            <person name="Davidsen T.M."/>
            <person name="DeBoy R.T."/>
            <person name="Detter J.C."/>
            <person name="Dodson R.J."/>
            <person name="Durkin A.S."/>
            <person name="Ganapathy A."/>
            <person name="Gwinn-Giglio M."/>
            <person name="Han C.S."/>
            <person name="Khouri H."/>
            <person name="Kiss H."/>
            <person name="Kothari S.P."/>
            <person name="Madupu R."/>
            <person name="Nelson K.E."/>
            <person name="Nelson W.C."/>
            <person name="Paulsen I."/>
            <person name="Penn K."/>
            <person name="Ren Q."/>
            <person name="Rosovitz M.J."/>
            <person name="Selengut J.D."/>
            <person name="Shrivastava S."/>
            <person name="Sullivan S.A."/>
            <person name="Tapia R."/>
            <person name="Thompson L.S."/>
            <person name="Watkins K.L."/>
            <person name="Yang Q."/>
            <person name="Yu C."/>
            <person name="Zafar N."/>
            <person name="Zhou L."/>
            <person name="Kuske C.R."/>
        </authorList>
    </citation>
    <scope>NUCLEOTIDE SEQUENCE [LARGE SCALE GENOMIC DNA]</scope>
    <source>
        <strain evidence="2 3">Ellin345</strain>
    </source>
</reference>
<name>Q1IVE0_KORVE</name>
<dbReference type="KEGG" id="aba:Acid345_0155"/>
<dbReference type="GO" id="GO:0003677">
    <property type="term" value="F:DNA binding"/>
    <property type="evidence" value="ECO:0007669"/>
    <property type="project" value="InterPro"/>
</dbReference>
<dbReference type="SUPFAM" id="SSF47413">
    <property type="entry name" value="lambda repressor-like DNA-binding domains"/>
    <property type="match status" value="1"/>
</dbReference>
<dbReference type="AlphaFoldDB" id="Q1IVE0"/>
<protein>
    <submittedName>
        <fullName evidence="2">Transcriptional regulator, XRE family</fullName>
    </submittedName>
</protein>
<proteinExistence type="predicted"/>
<dbReference type="EnsemblBacteria" id="ABF39160">
    <property type="protein sequence ID" value="ABF39160"/>
    <property type="gene ID" value="Acid345_0155"/>
</dbReference>
<dbReference type="Gene3D" id="1.10.260.40">
    <property type="entry name" value="lambda repressor-like DNA-binding domains"/>
    <property type="match status" value="1"/>
</dbReference>
<dbReference type="PROSITE" id="PS50943">
    <property type="entry name" value="HTH_CROC1"/>
    <property type="match status" value="1"/>
</dbReference>
<dbReference type="Pfam" id="PF01381">
    <property type="entry name" value="HTH_3"/>
    <property type="match status" value="1"/>
</dbReference>
<gene>
    <name evidence="2" type="ordered locus">Acid345_0155</name>
</gene>
<dbReference type="STRING" id="204669.Acid345_0155"/>
<dbReference type="eggNOG" id="COG3620">
    <property type="taxonomic scope" value="Bacteria"/>
</dbReference>
<dbReference type="CDD" id="cd00093">
    <property type="entry name" value="HTH_XRE"/>
    <property type="match status" value="1"/>
</dbReference>
<dbReference type="EMBL" id="CP000360">
    <property type="protein sequence ID" value="ABF39160.1"/>
    <property type="molecule type" value="Genomic_DNA"/>
</dbReference>
<dbReference type="SMART" id="SM00530">
    <property type="entry name" value="HTH_XRE"/>
    <property type="match status" value="1"/>
</dbReference>
<evidence type="ECO:0000259" key="1">
    <source>
        <dbReference type="PROSITE" id="PS50943"/>
    </source>
</evidence>
<sequence length="83" mass="9252">MDEIARTSKQLGALLRKTRKSLGLTQADLASRIDVRQATISDLEHGEREARLGTVLQVLAALDLELVVRTRTRGDAKHLEDLF</sequence>
<dbReference type="RefSeq" id="WP_011520962.1">
    <property type="nucleotide sequence ID" value="NC_008009.1"/>
</dbReference>
<evidence type="ECO:0000313" key="3">
    <source>
        <dbReference type="Proteomes" id="UP000002432"/>
    </source>
</evidence>